<organism evidence="2 3">
    <name type="scientific">Paraburkholderia atlantica</name>
    <dbReference type="NCBI Taxonomy" id="2654982"/>
    <lineage>
        <taxon>Bacteria</taxon>
        <taxon>Pseudomonadati</taxon>
        <taxon>Pseudomonadota</taxon>
        <taxon>Betaproteobacteria</taxon>
        <taxon>Burkholderiales</taxon>
        <taxon>Burkholderiaceae</taxon>
        <taxon>Paraburkholderia</taxon>
    </lineage>
</organism>
<feature type="compositionally biased region" description="Basic and acidic residues" evidence="1">
    <location>
        <begin position="12"/>
        <end position="23"/>
    </location>
</feature>
<evidence type="ECO:0000313" key="2">
    <source>
        <dbReference type="EMBL" id="MBB5422634.1"/>
    </source>
</evidence>
<protein>
    <submittedName>
        <fullName evidence="2">Uncharacterized protein</fullName>
    </submittedName>
</protein>
<dbReference type="EMBL" id="JACHDD010000001">
    <property type="protein sequence ID" value="MBB5422634.1"/>
    <property type="molecule type" value="Genomic_DNA"/>
</dbReference>
<comment type="caution">
    <text evidence="2">The sequence shown here is derived from an EMBL/GenBank/DDBJ whole genome shotgun (WGS) entry which is preliminary data.</text>
</comment>
<accession>A0A7W8V4D0</accession>
<name>A0A7W8V4D0_PARAM</name>
<feature type="region of interest" description="Disordered" evidence="1">
    <location>
        <begin position="1"/>
        <end position="24"/>
    </location>
</feature>
<evidence type="ECO:0000313" key="3">
    <source>
        <dbReference type="Proteomes" id="UP000592780"/>
    </source>
</evidence>
<gene>
    <name evidence="2" type="ORF">HDG40_000775</name>
</gene>
<keyword evidence="3" id="KW-1185">Reference proteome</keyword>
<evidence type="ECO:0000256" key="1">
    <source>
        <dbReference type="SAM" id="MobiDB-lite"/>
    </source>
</evidence>
<proteinExistence type="predicted"/>
<sequence>MSNILAVASKTDQTRHSRDHRGSGSDSLIAFAARFVSAGIKIVRDGSQPFGGATRRFSGQPWIRRLFQVNAAVGARFRTSGPADRKTQSSA</sequence>
<dbReference type="Proteomes" id="UP000592780">
    <property type="component" value="Unassembled WGS sequence"/>
</dbReference>
<dbReference type="AlphaFoldDB" id="A0A7W8V4D0"/>
<reference evidence="2 3" key="1">
    <citation type="submission" date="2020-08" db="EMBL/GenBank/DDBJ databases">
        <title>Genomic Encyclopedia of Type Strains, Phase IV (KMG-V): Genome sequencing to study the core and pangenomes of soil and plant-associated prokaryotes.</title>
        <authorList>
            <person name="Whitman W."/>
        </authorList>
    </citation>
    <scope>NUCLEOTIDE SEQUENCE [LARGE SCALE GENOMIC DNA]</scope>
    <source>
        <strain evidence="2 3">JPY158</strain>
    </source>
</reference>